<proteinExistence type="predicted"/>
<evidence type="ECO:0008006" key="4">
    <source>
        <dbReference type="Google" id="ProtNLM"/>
    </source>
</evidence>
<dbReference type="EMBL" id="HBEM01009478">
    <property type="protein sequence ID" value="CAD8442219.1"/>
    <property type="molecule type" value="Transcribed_RNA"/>
</dbReference>
<accession>A0A7S0D351</accession>
<feature type="region of interest" description="Disordered" evidence="1">
    <location>
        <begin position="1"/>
        <end position="24"/>
    </location>
</feature>
<evidence type="ECO:0000256" key="2">
    <source>
        <dbReference type="SAM" id="Phobius"/>
    </source>
</evidence>
<feature type="compositionally biased region" description="Acidic residues" evidence="1">
    <location>
        <begin position="8"/>
        <end position="23"/>
    </location>
</feature>
<gene>
    <name evidence="3" type="ORF">LAMO00422_LOCUS6652</name>
</gene>
<keyword evidence="2" id="KW-1133">Transmembrane helix</keyword>
<keyword evidence="2" id="KW-0472">Membrane</keyword>
<feature type="transmembrane region" description="Helical" evidence="2">
    <location>
        <begin position="73"/>
        <end position="93"/>
    </location>
</feature>
<sequence>MNAAPENVFEDDDMRESDMEDEDQPHQVIPTSFVDYLYLRYSPLVGAAFNRNRRVIDNSVSLLRRSGSRARSIAWSVSTSAIVYLLPIFITVFRQMSKKEALGQGSGDASFKADAGTTTAPPVKEPDMLPPPSVV</sequence>
<dbReference type="AlphaFoldDB" id="A0A7S0D351"/>
<feature type="region of interest" description="Disordered" evidence="1">
    <location>
        <begin position="103"/>
        <end position="135"/>
    </location>
</feature>
<evidence type="ECO:0000256" key="1">
    <source>
        <dbReference type="SAM" id="MobiDB-lite"/>
    </source>
</evidence>
<reference evidence="3" key="1">
    <citation type="submission" date="2021-01" db="EMBL/GenBank/DDBJ databases">
        <authorList>
            <person name="Corre E."/>
            <person name="Pelletier E."/>
            <person name="Niang G."/>
            <person name="Scheremetjew M."/>
            <person name="Finn R."/>
            <person name="Kale V."/>
            <person name="Holt S."/>
            <person name="Cochrane G."/>
            <person name="Meng A."/>
            <person name="Brown T."/>
            <person name="Cohen L."/>
        </authorList>
    </citation>
    <scope>NUCLEOTIDE SEQUENCE</scope>
    <source>
        <strain evidence="3">CCMP2058</strain>
    </source>
</reference>
<keyword evidence="2" id="KW-0812">Transmembrane</keyword>
<protein>
    <recommendedName>
        <fullName evidence="4">Mitochondrial import receptor subunit tom22</fullName>
    </recommendedName>
</protein>
<organism evidence="3">
    <name type="scientific">Amorphochlora amoebiformis</name>
    <dbReference type="NCBI Taxonomy" id="1561963"/>
    <lineage>
        <taxon>Eukaryota</taxon>
        <taxon>Sar</taxon>
        <taxon>Rhizaria</taxon>
        <taxon>Cercozoa</taxon>
        <taxon>Chlorarachniophyceae</taxon>
        <taxon>Amorphochlora</taxon>
    </lineage>
</organism>
<evidence type="ECO:0000313" key="3">
    <source>
        <dbReference type="EMBL" id="CAD8442219.1"/>
    </source>
</evidence>
<name>A0A7S0D351_9EUKA</name>